<evidence type="ECO:0000313" key="1">
    <source>
        <dbReference type="EMBL" id="VAW22011.1"/>
    </source>
</evidence>
<proteinExistence type="predicted"/>
<dbReference type="AlphaFoldDB" id="A0A3B0TTN9"/>
<sequence>MSCLILSLSKDEASEEQYFLVIARNEVTKQSRAACSKA</sequence>
<organism evidence="1">
    <name type="scientific">hydrothermal vent metagenome</name>
    <dbReference type="NCBI Taxonomy" id="652676"/>
    <lineage>
        <taxon>unclassified sequences</taxon>
        <taxon>metagenomes</taxon>
        <taxon>ecological metagenomes</taxon>
    </lineage>
</organism>
<gene>
    <name evidence="1" type="ORF">MNBD_ALPHA12-2137</name>
</gene>
<protein>
    <submittedName>
        <fullName evidence="1">Uncharacterized protein</fullName>
    </submittedName>
</protein>
<accession>A0A3B0TTN9</accession>
<reference evidence="1" key="1">
    <citation type="submission" date="2018-06" db="EMBL/GenBank/DDBJ databases">
        <authorList>
            <person name="Zhirakovskaya E."/>
        </authorList>
    </citation>
    <scope>NUCLEOTIDE SEQUENCE</scope>
</reference>
<name>A0A3B0TTN9_9ZZZZ</name>
<dbReference type="EMBL" id="UOEO01000195">
    <property type="protein sequence ID" value="VAW22011.1"/>
    <property type="molecule type" value="Genomic_DNA"/>
</dbReference>